<feature type="binding site" evidence="7">
    <location>
        <begin position="56"/>
        <end position="58"/>
    </location>
    <ligand>
        <name>4-CDP-2-C-methyl-D-erythritol 2-phosphate</name>
        <dbReference type="ChEBI" id="CHEBI:57919"/>
    </ligand>
</feature>
<dbReference type="CDD" id="cd00554">
    <property type="entry name" value="MECDP_synthase"/>
    <property type="match status" value="1"/>
</dbReference>
<evidence type="ECO:0000256" key="6">
    <source>
        <dbReference type="ARBA" id="ARBA00023239"/>
    </source>
</evidence>
<feature type="domain" description="2-C-methyl-D-erythritol 2,4-cyclodiphosphate synthase" evidence="9">
    <location>
        <begin position="1"/>
        <end position="150"/>
    </location>
</feature>
<dbReference type="EMBL" id="QWLA01000008">
    <property type="protein sequence ID" value="RIH88668.1"/>
    <property type="molecule type" value="Genomic_DNA"/>
</dbReference>
<feature type="binding site" evidence="7">
    <location>
        <position position="8"/>
    </location>
    <ligand>
        <name>a divalent metal cation</name>
        <dbReference type="ChEBI" id="CHEBI:60240"/>
    </ligand>
</feature>
<keyword evidence="4 7" id="KW-0479">Metal-binding</keyword>
<dbReference type="Gene3D" id="3.30.1330.50">
    <property type="entry name" value="2-C-methyl-D-erythritol 2,4-cyclodiphosphate synthase"/>
    <property type="match status" value="1"/>
</dbReference>
<evidence type="ECO:0000313" key="10">
    <source>
        <dbReference type="EMBL" id="RIH88668.1"/>
    </source>
</evidence>
<evidence type="ECO:0000259" key="9">
    <source>
        <dbReference type="Pfam" id="PF02542"/>
    </source>
</evidence>
<dbReference type="GO" id="GO:0008685">
    <property type="term" value="F:2-C-methyl-D-erythritol 2,4-cyclodiphosphate synthase activity"/>
    <property type="evidence" value="ECO:0007669"/>
    <property type="project" value="UniProtKB-UniRule"/>
</dbReference>
<keyword evidence="5 7" id="KW-0414">Isoprene biosynthesis</keyword>
<evidence type="ECO:0000256" key="4">
    <source>
        <dbReference type="ARBA" id="ARBA00022723"/>
    </source>
</evidence>
<dbReference type="SUPFAM" id="SSF69765">
    <property type="entry name" value="IpsF-like"/>
    <property type="match status" value="1"/>
</dbReference>
<comment type="function">
    <text evidence="7">Involved in the biosynthesis of isopentenyl diphosphate (IPP) and dimethylallyl diphosphate (DMAPP), two major building blocks of isoprenoid compounds. Catalyzes the conversion of 4-diphosphocytidyl-2-C-methyl-D-erythritol 2-phosphate (CDP-ME2P) to 2-C-methyl-D-erythritol 2,4-cyclodiphosphate (ME-CPP) with a corresponding release of cytidine 5-monophosphate (CMP).</text>
</comment>
<dbReference type="RefSeq" id="WP_119276043.1">
    <property type="nucleotide sequence ID" value="NZ_QWLA01000008.1"/>
</dbReference>
<dbReference type="Proteomes" id="UP000265341">
    <property type="component" value="Unassembled WGS sequence"/>
</dbReference>
<evidence type="ECO:0000256" key="7">
    <source>
        <dbReference type="HAMAP-Rule" id="MF_00107"/>
    </source>
</evidence>
<accession>A0A399EXC9</accession>
<evidence type="ECO:0000256" key="8">
    <source>
        <dbReference type="RuleBase" id="RU004395"/>
    </source>
</evidence>
<evidence type="ECO:0000256" key="5">
    <source>
        <dbReference type="ARBA" id="ARBA00023229"/>
    </source>
</evidence>
<dbReference type="AlphaFoldDB" id="A0A399EXC9"/>
<dbReference type="PANTHER" id="PTHR43181:SF1">
    <property type="entry name" value="2-C-METHYL-D-ERYTHRITOL 2,4-CYCLODIPHOSPHATE SYNTHASE, CHLOROPLASTIC"/>
    <property type="match status" value="1"/>
</dbReference>
<feature type="site" description="Transition state stabilizer" evidence="7">
    <location>
        <position position="34"/>
    </location>
</feature>
<comment type="catalytic activity">
    <reaction evidence="1 7 8">
        <text>4-CDP-2-C-methyl-D-erythritol 2-phosphate = 2-C-methyl-D-erythritol 2,4-cyclic diphosphate + CMP</text>
        <dbReference type="Rhea" id="RHEA:23864"/>
        <dbReference type="ChEBI" id="CHEBI:57919"/>
        <dbReference type="ChEBI" id="CHEBI:58483"/>
        <dbReference type="ChEBI" id="CHEBI:60377"/>
        <dbReference type="EC" id="4.6.1.12"/>
    </reaction>
</comment>
<comment type="cofactor">
    <cofactor evidence="7">
        <name>a divalent metal cation</name>
        <dbReference type="ChEBI" id="CHEBI:60240"/>
    </cofactor>
    <text evidence="7">Binds 1 divalent metal cation per subunit.</text>
</comment>
<reference evidence="10 11" key="1">
    <citation type="submission" date="2018-08" db="EMBL/GenBank/DDBJ databases">
        <title>Meiothermus roseus NBRC 110900 genome sequencing project.</title>
        <authorList>
            <person name="Da Costa M.S."/>
            <person name="Albuquerque L."/>
            <person name="Raposo P."/>
            <person name="Froufe H.J.C."/>
            <person name="Barroso C.S."/>
            <person name="Egas C."/>
        </authorList>
    </citation>
    <scope>NUCLEOTIDE SEQUENCE [LARGE SCALE GENOMIC DNA]</scope>
    <source>
        <strain evidence="10 11">NBRC 110900</strain>
    </source>
</reference>
<dbReference type="GO" id="GO:0019288">
    <property type="term" value="P:isopentenyl diphosphate biosynthetic process, methylerythritol 4-phosphate pathway"/>
    <property type="evidence" value="ECO:0007669"/>
    <property type="project" value="UniProtKB-UniRule"/>
</dbReference>
<dbReference type="GO" id="GO:0046872">
    <property type="term" value="F:metal ion binding"/>
    <property type="evidence" value="ECO:0007669"/>
    <property type="project" value="UniProtKB-KW"/>
</dbReference>
<evidence type="ECO:0000256" key="2">
    <source>
        <dbReference type="ARBA" id="ARBA00004709"/>
    </source>
</evidence>
<comment type="caution">
    <text evidence="7">Lacks conserved residue(s) required for the propagation of feature annotation.</text>
</comment>
<dbReference type="PROSITE" id="PS01350">
    <property type="entry name" value="ISPF"/>
    <property type="match status" value="1"/>
</dbReference>
<dbReference type="OrthoDB" id="9804336at2"/>
<evidence type="ECO:0000313" key="11">
    <source>
        <dbReference type="Proteomes" id="UP000265341"/>
    </source>
</evidence>
<feature type="binding site" evidence="7">
    <location>
        <begin position="34"/>
        <end position="35"/>
    </location>
    <ligand>
        <name>4-CDP-2-C-methyl-D-erythritol 2-phosphate</name>
        <dbReference type="ChEBI" id="CHEBI:57919"/>
    </ligand>
</feature>
<proteinExistence type="inferred from homology"/>
<dbReference type="HAMAP" id="MF_00107">
    <property type="entry name" value="IspF"/>
    <property type="match status" value="1"/>
</dbReference>
<comment type="caution">
    <text evidence="10">The sequence shown here is derived from an EMBL/GenBank/DDBJ whole genome shotgun (WGS) entry which is preliminary data.</text>
</comment>
<gene>
    <name evidence="7 10" type="primary">ispF</name>
    <name evidence="10" type="ORF">Mrose_00701</name>
</gene>
<dbReference type="UniPathway" id="UPA00056">
    <property type="reaction ID" value="UER00095"/>
</dbReference>
<dbReference type="GO" id="GO:0016114">
    <property type="term" value="P:terpenoid biosynthetic process"/>
    <property type="evidence" value="ECO:0007669"/>
    <property type="project" value="InterPro"/>
</dbReference>
<name>A0A399EXC9_9DEIN</name>
<comment type="subunit">
    <text evidence="7">Homotrimer.</text>
</comment>
<sequence>MRIGFGEDTHRLEPGRALWLGGVHIPSERGARAHSDGDVLLHALCDALLSACALGDIGVLFPDTDARWKDLQSRVILEAVLERVARAGYRVSQLSGVVTLDRPKLSPHRATIQARLAELLSLPEERVGLTFKTSEGLAPDHVQARCMALLEAL</sequence>
<feature type="binding site" evidence="7">
    <location>
        <position position="42"/>
    </location>
    <ligand>
        <name>a divalent metal cation</name>
        <dbReference type="ChEBI" id="CHEBI:60240"/>
    </ligand>
</feature>
<dbReference type="NCBIfam" id="TIGR00151">
    <property type="entry name" value="ispF"/>
    <property type="match status" value="1"/>
</dbReference>
<comment type="pathway">
    <text evidence="2 7">Isoprenoid biosynthesis; isopentenyl diphosphate biosynthesis via DXP pathway; isopentenyl diphosphate from 1-deoxy-D-xylulose 5-phosphate: step 4/6.</text>
</comment>
<feature type="site" description="Transition state stabilizer" evidence="7">
    <location>
        <position position="133"/>
    </location>
</feature>
<dbReference type="InterPro" id="IPR020555">
    <property type="entry name" value="MECDP_synthase_CS"/>
</dbReference>
<protein>
    <recommendedName>
        <fullName evidence="3 7">2-C-methyl-D-erythritol 2,4-cyclodiphosphate synthase</fullName>
        <shortName evidence="7">MECDP-synthase</shortName>
        <shortName evidence="7">MECPP-synthase</shortName>
        <shortName evidence="7">MECPS</shortName>
        <ecNumber evidence="3 7">4.6.1.12</ecNumber>
    </recommendedName>
</protein>
<dbReference type="PANTHER" id="PTHR43181">
    <property type="entry name" value="2-C-METHYL-D-ERYTHRITOL 2,4-CYCLODIPHOSPHATE SYNTHASE, CHLOROPLASTIC"/>
    <property type="match status" value="1"/>
</dbReference>
<dbReference type="InterPro" id="IPR003526">
    <property type="entry name" value="MECDP_synthase"/>
</dbReference>
<keyword evidence="11" id="KW-1185">Reference proteome</keyword>
<dbReference type="InterPro" id="IPR036571">
    <property type="entry name" value="MECDP_synthase_sf"/>
</dbReference>
<evidence type="ECO:0000256" key="3">
    <source>
        <dbReference type="ARBA" id="ARBA00012579"/>
    </source>
</evidence>
<dbReference type="Pfam" id="PF02542">
    <property type="entry name" value="YgbB"/>
    <property type="match status" value="1"/>
</dbReference>
<feature type="binding site" evidence="7">
    <location>
        <begin position="61"/>
        <end position="65"/>
    </location>
    <ligand>
        <name>4-CDP-2-C-methyl-D-erythritol 2-phosphate</name>
        <dbReference type="ChEBI" id="CHEBI:57919"/>
    </ligand>
</feature>
<evidence type="ECO:0000256" key="1">
    <source>
        <dbReference type="ARBA" id="ARBA00000200"/>
    </source>
</evidence>
<feature type="binding site" evidence="7">
    <location>
        <begin position="8"/>
        <end position="10"/>
    </location>
    <ligand>
        <name>4-CDP-2-C-methyl-D-erythritol 2-phosphate</name>
        <dbReference type="ChEBI" id="CHEBI:57919"/>
    </ligand>
</feature>
<keyword evidence="6 7" id="KW-0456">Lyase</keyword>
<dbReference type="EC" id="4.6.1.12" evidence="3 7"/>
<comment type="similarity">
    <text evidence="7 8">Belongs to the IspF family.</text>
</comment>
<feature type="binding site" evidence="7">
    <location>
        <position position="10"/>
    </location>
    <ligand>
        <name>a divalent metal cation</name>
        <dbReference type="ChEBI" id="CHEBI:60240"/>
    </ligand>
</feature>
<organism evidence="10 11">
    <name type="scientific">Calidithermus roseus</name>
    <dbReference type="NCBI Taxonomy" id="1644118"/>
    <lineage>
        <taxon>Bacteria</taxon>
        <taxon>Thermotogati</taxon>
        <taxon>Deinococcota</taxon>
        <taxon>Deinococci</taxon>
        <taxon>Thermales</taxon>
        <taxon>Thermaceae</taxon>
        <taxon>Calidithermus</taxon>
    </lineage>
</organism>